<feature type="compositionally biased region" description="Basic and acidic residues" evidence="13">
    <location>
        <begin position="168"/>
        <end position="188"/>
    </location>
</feature>
<dbReference type="Proteomes" id="UP000792457">
    <property type="component" value="Unassembled WGS sequence"/>
</dbReference>
<keyword evidence="3 12" id="KW-0479">Metal-binding</keyword>
<dbReference type="GO" id="GO:0005634">
    <property type="term" value="C:nucleus"/>
    <property type="evidence" value="ECO:0007669"/>
    <property type="project" value="UniProtKB-SubCell"/>
</dbReference>
<evidence type="ECO:0000313" key="16">
    <source>
        <dbReference type="Proteomes" id="UP000792457"/>
    </source>
</evidence>
<name>A0A8K0KBX4_LADFU</name>
<feature type="domain" description="RTR1-type" evidence="14">
    <location>
        <begin position="50"/>
        <end position="133"/>
    </location>
</feature>
<evidence type="ECO:0000256" key="6">
    <source>
        <dbReference type="ARBA" id="ARBA00022833"/>
    </source>
</evidence>
<dbReference type="AlphaFoldDB" id="A0A8K0KBX4"/>
<keyword evidence="7 12" id="KW-0904">Protein phosphatase</keyword>
<feature type="compositionally biased region" description="Basic and acidic residues" evidence="13">
    <location>
        <begin position="197"/>
        <end position="214"/>
    </location>
</feature>
<evidence type="ECO:0000313" key="15">
    <source>
        <dbReference type="EMBL" id="KAG8232142.1"/>
    </source>
</evidence>
<dbReference type="PANTHER" id="PTHR14732">
    <property type="entry name" value="RNA POLYMERASE II SUBUNIT B1 CTD PHOSPHATASE RPAP2-RELATED"/>
    <property type="match status" value="1"/>
</dbReference>
<dbReference type="Gene3D" id="1.25.40.820">
    <property type="match status" value="1"/>
</dbReference>
<evidence type="ECO:0000259" key="14">
    <source>
        <dbReference type="PROSITE" id="PS51479"/>
    </source>
</evidence>
<accession>A0A8K0KBX4</accession>
<comment type="catalytic activity">
    <reaction evidence="9 12">
        <text>O-phospho-L-seryl-[protein] + H2O = L-seryl-[protein] + phosphate</text>
        <dbReference type="Rhea" id="RHEA:20629"/>
        <dbReference type="Rhea" id="RHEA-COMP:9863"/>
        <dbReference type="Rhea" id="RHEA-COMP:11604"/>
        <dbReference type="ChEBI" id="CHEBI:15377"/>
        <dbReference type="ChEBI" id="CHEBI:29999"/>
        <dbReference type="ChEBI" id="CHEBI:43474"/>
        <dbReference type="ChEBI" id="CHEBI:83421"/>
        <dbReference type="EC" id="3.1.3.16"/>
    </reaction>
</comment>
<keyword evidence="5 12" id="KW-0378">Hydrolase</keyword>
<proteinExistence type="inferred from homology"/>
<dbReference type="InterPro" id="IPR039693">
    <property type="entry name" value="Rtr1/RPAP2"/>
</dbReference>
<evidence type="ECO:0000256" key="9">
    <source>
        <dbReference type="ARBA" id="ARBA00047761"/>
    </source>
</evidence>
<comment type="function">
    <text evidence="12">Putative RNA polymerase II subunit B1 C-terminal domain (CTD) phosphatase involved in RNA polymerase II transcription regulation.</text>
</comment>
<sequence>MSSKSPKSSNISRRERYVITAQKKQECNTKALRIVETLLEETVGEEWLLENVKYIAQSHLQDAIEERALAKLCGYPICSKLLGTLPRQQYHISTKTNKVYDITERKHFCSNYCYKAAQYLKVQLLTSPVWLREQETIPNFHLLPSYSPGEHLGEEIELRHAPIKREECEGHVSKDDQSGNLDTDKHASTEGQCQITRQEEDTRSNEEKDAETKENNQACDLDSVQSVEHFCVRLENDRISIKEEVNVASKTENFHSSISRDTVKLMNVNDKKNADSCSSNKDVNEKKSNNCPMACNEIAEKERKNSKTSHKSKKAAKKVSGPVNFVSRIEAALKAWFTLDSLLYIYGNEKAKELMKDKRECLKEYYKGVEQSLWEPATQAKYMALCRKLDLMEIEEELSQKSKSESNPLPEYEQLRKDAEMMALKVREFYGGKSTNAEDSKSVIASEVDNAIPLVELHAQNALRRRIVLDRLRHVLPDLLRTFGMTSRDISSELRCLVTTFSLGADNIMFKPAEWNLIGLIILRM</sequence>
<comment type="subcellular location">
    <subcellularLocation>
        <location evidence="1 12">Nucleus</location>
    </subcellularLocation>
</comment>
<keyword evidence="16" id="KW-1185">Reference proteome</keyword>
<evidence type="ECO:0000256" key="7">
    <source>
        <dbReference type="ARBA" id="ARBA00022912"/>
    </source>
</evidence>
<feature type="region of interest" description="Disordered" evidence="13">
    <location>
        <begin position="168"/>
        <end position="217"/>
    </location>
</feature>
<dbReference type="GO" id="GO:0005737">
    <property type="term" value="C:cytoplasm"/>
    <property type="evidence" value="ECO:0007669"/>
    <property type="project" value="TreeGrafter"/>
</dbReference>
<evidence type="ECO:0000256" key="12">
    <source>
        <dbReference type="RuleBase" id="RU367080"/>
    </source>
</evidence>
<comment type="caution">
    <text evidence="15">The sequence shown here is derived from an EMBL/GenBank/DDBJ whole genome shotgun (WGS) entry which is preliminary data.</text>
</comment>
<dbReference type="Pfam" id="PF04181">
    <property type="entry name" value="RPAP2_Rtr1"/>
    <property type="match status" value="1"/>
</dbReference>
<dbReference type="PANTHER" id="PTHR14732:SF0">
    <property type="entry name" value="RNA POLYMERASE II SUBUNIT B1 CTD PHOSPHATASE RPAP2-RELATED"/>
    <property type="match status" value="1"/>
</dbReference>
<reference evidence="15" key="1">
    <citation type="submission" date="2013-04" db="EMBL/GenBank/DDBJ databases">
        <authorList>
            <person name="Qu J."/>
            <person name="Murali S.C."/>
            <person name="Bandaranaike D."/>
            <person name="Bellair M."/>
            <person name="Blankenburg K."/>
            <person name="Chao H."/>
            <person name="Dinh H."/>
            <person name="Doddapaneni H."/>
            <person name="Downs B."/>
            <person name="Dugan-Rocha S."/>
            <person name="Elkadiri S."/>
            <person name="Gnanaolivu R.D."/>
            <person name="Hernandez B."/>
            <person name="Javaid M."/>
            <person name="Jayaseelan J.C."/>
            <person name="Lee S."/>
            <person name="Li M."/>
            <person name="Ming W."/>
            <person name="Munidasa M."/>
            <person name="Muniz J."/>
            <person name="Nguyen L."/>
            <person name="Ongeri F."/>
            <person name="Osuji N."/>
            <person name="Pu L.-L."/>
            <person name="Puazo M."/>
            <person name="Qu C."/>
            <person name="Quiroz J."/>
            <person name="Raj R."/>
            <person name="Weissenberger G."/>
            <person name="Xin Y."/>
            <person name="Zou X."/>
            <person name="Han Y."/>
            <person name="Richards S."/>
            <person name="Worley K."/>
            <person name="Muzny D."/>
            <person name="Gibbs R."/>
        </authorList>
    </citation>
    <scope>NUCLEOTIDE SEQUENCE</scope>
    <source>
        <strain evidence="15">Sampled in the wild</strain>
    </source>
</reference>
<keyword evidence="4 12" id="KW-0863">Zinc-finger</keyword>
<gene>
    <name evidence="15" type="ORF">J437_LFUL012152</name>
</gene>
<evidence type="ECO:0000256" key="8">
    <source>
        <dbReference type="ARBA" id="ARBA00023242"/>
    </source>
</evidence>
<comment type="similarity">
    <text evidence="2 11 12">Belongs to the RPAP2 family.</text>
</comment>
<organism evidence="15 16">
    <name type="scientific">Ladona fulva</name>
    <name type="common">Scarce chaser dragonfly</name>
    <name type="synonym">Libellula fulva</name>
    <dbReference type="NCBI Taxonomy" id="123851"/>
    <lineage>
        <taxon>Eukaryota</taxon>
        <taxon>Metazoa</taxon>
        <taxon>Ecdysozoa</taxon>
        <taxon>Arthropoda</taxon>
        <taxon>Hexapoda</taxon>
        <taxon>Insecta</taxon>
        <taxon>Pterygota</taxon>
        <taxon>Palaeoptera</taxon>
        <taxon>Odonata</taxon>
        <taxon>Epiprocta</taxon>
        <taxon>Anisoptera</taxon>
        <taxon>Libelluloidea</taxon>
        <taxon>Libellulidae</taxon>
        <taxon>Ladona</taxon>
    </lineage>
</organism>
<evidence type="ECO:0000256" key="5">
    <source>
        <dbReference type="ARBA" id="ARBA00022801"/>
    </source>
</evidence>
<evidence type="ECO:0000256" key="3">
    <source>
        <dbReference type="ARBA" id="ARBA00022723"/>
    </source>
</evidence>
<dbReference type="PROSITE" id="PS51479">
    <property type="entry name" value="ZF_RTR1"/>
    <property type="match status" value="1"/>
</dbReference>
<evidence type="ECO:0000256" key="10">
    <source>
        <dbReference type="ARBA" id="ARBA00048336"/>
    </source>
</evidence>
<keyword evidence="6 12" id="KW-0862">Zinc</keyword>
<keyword evidence="8 12" id="KW-0539">Nucleus</keyword>
<dbReference type="OrthoDB" id="2590500at2759"/>
<evidence type="ECO:0000256" key="4">
    <source>
        <dbReference type="ARBA" id="ARBA00022771"/>
    </source>
</evidence>
<dbReference type="GO" id="GO:0043175">
    <property type="term" value="F:RNA polymerase core enzyme binding"/>
    <property type="evidence" value="ECO:0007669"/>
    <property type="project" value="UniProtKB-UniRule"/>
</dbReference>
<dbReference type="EMBL" id="KZ308595">
    <property type="protein sequence ID" value="KAG8232142.1"/>
    <property type="molecule type" value="Genomic_DNA"/>
</dbReference>
<protein>
    <recommendedName>
        <fullName evidence="12">RNA polymerase II subunit B1 CTD phosphatase RPAP2 homolog</fullName>
        <ecNumber evidence="12">3.1.3.16</ecNumber>
    </recommendedName>
</protein>
<reference evidence="15" key="2">
    <citation type="submission" date="2017-10" db="EMBL/GenBank/DDBJ databases">
        <title>Ladona fulva Genome sequencing and assembly.</title>
        <authorList>
            <person name="Murali S."/>
            <person name="Richards S."/>
            <person name="Bandaranaike D."/>
            <person name="Bellair M."/>
            <person name="Blankenburg K."/>
            <person name="Chao H."/>
            <person name="Dinh H."/>
            <person name="Doddapaneni H."/>
            <person name="Dugan-Rocha S."/>
            <person name="Elkadiri S."/>
            <person name="Gnanaolivu R."/>
            <person name="Hernandez B."/>
            <person name="Skinner E."/>
            <person name="Javaid M."/>
            <person name="Lee S."/>
            <person name="Li M."/>
            <person name="Ming W."/>
            <person name="Munidasa M."/>
            <person name="Muniz J."/>
            <person name="Nguyen L."/>
            <person name="Hughes D."/>
            <person name="Osuji N."/>
            <person name="Pu L.-L."/>
            <person name="Puazo M."/>
            <person name="Qu C."/>
            <person name="Quiroz J."/>
            <person name="Raj R."/>
            <person name="Weissenberger G."/>
            <person name="Xin Y."/>
            <person name="Zou X."/>
            <person name="Han Y."/>
            <person name="Worley K."/>
            <person name="Muzny D."/>
            <person name="Gibbs R."/>
        </authorList>
    </citation>
    <scope>NUCLEOTIDE SEQUENCE</scope>
    <source>
        <strain evidence="15">Sampled in the wild</strain>
    </source>
</reference>
<dbReference type="EC" id="3.1.3.16" evidence="12"/>
<evidence type="ECO:0000256" key="2">
    <source>
        <dbReference type="ARBA" id="ARBA00005676"/>
    </source>
</evidence>
<comment type="catalytic activity">
    <reaction evidence="10 12">
        <text>O-phospho-L-threonyl-[protein] + H2O = L-threonyl-[protein] + phosphate</text>
        <dbReference type="Rhea" id="RHEA:47004"/>
        <dbReference type="Rhea" id="RHEA-COMP:11060"/>
        <dbReference type="Rhea" id="RHEA-COMP:11605"/>
        <dbReference type="ChEBI" id="CHEBI:15377"/>
        <dbReference type="ChEBI" id="CHEBI:30013"/>
        <dbReference type="ChEBI" id="CHEBI:43474"/>
        <dbReference type="ChEBI" id="CHEBI:61977"/>
        <dbReference type="EC" id="3.1.3.16"/>
    </reaction>
</comment>
<evidence type="ECO:0000256" key="11">
    <source>
        <dbReference type="PROSITE-ProRule" id="PRU00812"/>
    </source>
</evidence>
<dbReference type="InterPro" id="IPR007308">
    <property type="entry name" value="Rtr1/RPAP2_dom"/>
</dbReference>
<dbReference type="GO" id="GO:0008270">
    <property type="term" value="F:zinc ion binding"/>
    <property type="evidence" value="ECO:0007669"/>
    <property type="project" value="UniProtKB-KW"/>
</dbReference>
<evidence type="ECO:0000256" key="1">
    <source>
        <dbReference type="ARBA" id="ARBA00004123"/>
    </source>
</evidence>
<dbReference type="GO" id="GO:0008420">
    <property type="term" value="F:RNA polymerase II CTD heptapeptide repeat phosphatase activity"/>
    <property type="evidence" value="ECO:0007669"/>
    <property type="project" value="UniProtKB-UniRule"/>
</dbReference>
<evidence type="ECO:0000256" key="13">
    <source>
        <dbReference type="SAM" id="MobiDB-lite"/>
    </source>
</evidence>
<dbReference type="InterPro" id="IPR038534">
    <property type="entry name" value="Rtr1/RPAP2_sf"/>
</dbReference>